<comment type="caution">
    <text evidence="3">The sequence shown here is derived from an EMBL/GenBank/DDBJ whole genome shotgun (WGS) entry which is preliminary data.</text>
</comment>
<protein>
    <recommendedName>
        <fullName evidence="5">DUF2530 domain-containing protein</fullName>
    </recommendedName>
</protein>
<evidence type="ECO:0000256" key="2">
    <source>
        <dbReference type="SAM" id="Phobius"/>
    </source>
</evidence>
<evidence type="ECO:0000313" key="4">
    <source>
        <dbReference type="Proteomes" id="UP001597229"/>
    </source>
</evidence>
<feature type="transmembrane region" description="Helical" evidence="2">
    <location>
        <begin position="28"/>
        <end position="47"/>
    </location>
</feature>
<proteinExistence type="predicted"/>
<feature type="compositionally biased region" description="Low complexity" evidence="1">
    <location>
        <begin position="100"/>
        <end position="112"/>
    </location>
</feature>
<dbReference type="EMBL" id="JBHTLX010000004">
    <property type="protein sequence ID" value="MFD1246590.1"/>
    <property type="molecule type" value="Genomic_DNA"/>
</dbReference>
<gene>
    <name evidence="3" type="ORF">ACFQ3F_02195</name>
</gene>
<dbReference type="Proteomes" id="UP001597229">
    <property type="component" value="Unassembled WGS sequence"/>
</dbReference>
<accession>A0ABW3VWX2</accession>
<evidence type="ECO:0000313" key="3">
    <source>
        <dbReference type="EMBL" id="MFD1246590.1"/>
    </source>
</evidence>
<evidence type="ECO:0000256" key="1">
    <source>
        <dbReference type="SAM" id="MobiDB-lite"/>
    </source>
</evidence>
<keyword evidence="4" id="KW-1185">Reference proteome</keyword>
<keyword evidence="2" id="KW-0812">Transmembrane</keyword>
<sequence>MSTFDDTTAFAEQPPPPRRRSGIHPVNTGHLVMGVALSGLVVVWALLSSDTVQLDNARWILPLPWLVGGAVGVIASLLRGRRYDEQDGDQPWDHQAWSRQPWDQQPWDQQPWNHDKRMQGWQ</sequence>
<dbReference type="RefSeq" id="WP_367920023.1">
    <property type="nucleotide sequence ID" value="NZ_BAABAC010000025.1"/>
</dbReference>
<feature type="transmembrane region" description="Helical" evidence="2">
    <location>
        <begin position="59"/>
        <end position="78"/>
    </location>
</feature>
<feature type="region of interest" description="Disordered" evidence="1">
    <location>
        <begin position="1"/>
        <end position="25"/>
    </location>
</feature>
<name>A0ABW3VWX2_9ACTN</name>
<evidence type="ECO:0008006" key="5">
    <source>
        <dbReference type="Google" id="ProtNLM"/>
    </source>
</evidence>
<keyword evidence="2" id="KW-0472">Membrane</keyword>
<keyword evidence="2" id="KW-1133">Transmembrane helix</keyword>
<reference evidence="4" key="1">
    <citation type="journal article" date="2019" name="Int. J. Syst. Evol. Microbiol.">
        <title>The Global Catalogue of Microorganisms (GCM) 10K type strain sequencing project: providing services to taxonomists for standard genome sequencing and annotation.</title>
        <authorList>
            <consortium name="The Broad Institute Genomics Platform"/>
            <consortium name="The Broad Institute Genome Sequencing Center for Infectious Disease"/>
            <person name="Wu L."/>
            <person name="Ma J."/>
        </authorList>
    </citation>
    <scope>NUCLEOTIDE SEQUENCE [LARGE SCALE GENOMIC DNA]</scope>
    <source>
        <strain evidence="4">CCUG 52478</strain>
    </source>
</reference>
<feature type="compositionally biased region" description="Basic and acidic residues" evidence="1">
    <location>
        <begin position="113"/>
        <end position="122"/>
    </location>
</feature>
<organism evidence="3 4">
    <name type="scientific">Nocardioides ginsengisoli</name>
    <dbReference type="NCBI Taxonomy" id="363868"/>
    <lineage>
        <taxon>Bacteria</taxon>
        <taxon>Bacillati</taxon>
        <taxon>Actinomycetota</taxon>
        <taxon>Actinomycetes</taxon>
        <taxon>Propionibacteriales</taxon>
        <taxon>Nocardioidaceae</taxon>
        <taxon>Nocardioides</taxon>
    </lineage>
</organism>
<feature type="region of interest" description="Disordered" evidence="1">
    <location>
        <begin position="85"/>
        <end position="122"/>
    </location>
</feature>